<sequence>MKIMMGLSSTPLKLQCEALMEYFEGAFIELVRDWKEEIKLFRSWRAPEFDILNWWKVNGVVYPTLQAISRDVLAIPISIVASESAFSNSGRILSPHLSRLNWTTVEALMCARSWLWAAENNGIFRVVEEIATVLNEMESDDEAELMEGCLGYHFED</sequence>
<evidence type="ECO:0000313" key="2">
    <source>
        <dbReference type="EMBL" id="CAI8587722.1"/>
    </source>
</evidence>
<dbReference type="PANTHER" id="PTHR23272">
    <property type="entry name" value="BED FINGER-RELATED"/>
    <property type="match status" value="1"/>
</dbReference>
<proteinExistence type="predicted"/>
<accession>A0AAV0YQI2</accession>
<organism evidence="2 3">
    <name type="scientific">Vicia faba</name>
    <name type="common">Broad bean</name>
    <name type="synonym">Faba vulgaris</name>
    <dbReference type="NCBI Taxonomy" id="3906"/>
    <lineage>
        <taxon>Eukaryota</taxon>
        <taxon>Viridiplantae</taxon>
        <taxon>Streptophyta</taxon>
        <taxon>Embryophyta</taxon>
        <taxon>Tracheophyta</taxon>
        <taxon>Spermatophyta</taxon>
        <taxon>Magnoliopsida</taxon>
        <taxon>eudicotyledons</taxon>
        <taxon>Gunneridae</taxon>
        <taxon>Pentapetalae</taxon>
        <taxon>rosids</taxon>
        <taxon>fabids</taxon>
        <taxon>Fabales</taxon>
        <taxon>Fabaceae</taxon>
        <taxon>Papilionoideae</taxon>
        <taxon>50 kb inversion clade</taxon>
        <taxon>NPAAA clade</taxon>
        <taxon>Hologalegina</taxon>
        <taxon>IRL clade</taxon>
        <taxon>Fabeae</taxon>
        <taxon>Vicia</taxon>
    </lineage>
</organism>
<dbReference type="Pfam" id="PF05699">
    <property type="entry name" value="Dimer_Tnp_hAT"/>
    <property type="match status" value="1"/>
</dbReference>
<dbReference type="InterPro" id="IPR012337">
    <property type="entry name" value="RNaseH-like_sf"/>
</dbReference>
<dbReference type="AlphaFoldDB" id="A0AAV0YQI2"/>
<feature type="domain" description="HAT C-terminal dimerisation" evidence="1">
    <location>
        <begin position="32"/>
        <end position="115"/>
    </location>
</feature>
<protein>
    <recommendedName>
        <fullName evidence="1">HAT C-terminal dimerisation domain-containing protein</fullName>
    </recommendedName>
</protein>
<dbReference type="GO" id="GO:0046983">
    <property type="term" value="F:protein dimerization activity"/>
    <property type="evidence" value="ECO:0007669"/>
    <property type="project" value="InterPro"/>
</dbReference>
<reference evidence="2 3" key="1">
    <citation type="submission" date="2023-01" db="EMBL/GenBank/DDBJ databases">
        <authorList>
            <person name="Kreplak J."/>
        </authorList>
    </citation>
    <scope>NUCLEOTIDE SEQUENCE [LARGE SCALE GENOMIC DNA]</scope>
</reference>
<evidence type="ECO:0000313" key="3">
    <source>
        <dbReference type="Proteomes" id="UP001157006"/>
    </source>
</evidence>
<gene>
    <name evidence="2" type="ORF">VFH_I313520</name>
</gene>
<name>A0AAV0YQI2_VICFA</name>
<dbReference type="SUPFAM" id="SSF53098">
    <property type="entry name" value="Ribonuclease H-like"/>
    <property type="match status" value="1"/>
</dbReference>
<dbReference type="InterPro" id="IPR008906">
    <property type="entry name" value="HATC_C_dom"/>
</dbReference>
<evidence type="ECO:0000259" key="1">
    <source>
        <dbReference type="Pfam" id="PF05699"/>
    </source>
</evidence>
<keyword evidence="3" id="KW-1185">Reference proteome</keyword>
<dbReference type="PANTHER" id="PTHR23272:SF179">
    <property type="entry name" value="ZINC FINGER BED DOMAIN-CONTAINING PROTEIN RICESLEEPER 2-LIKE ISOFORM X1"/>
    <property type="match status" value="1"/>
</dbReference>
<dbReference type="EMBL" id="OX451736">
    <property type="protein sequence ID" value="CAI8587722.1"/>
    <property type="molecule type" value="Genomic_DNA"/>
</dbReference>
<dbReference type="Proteomes" id="UP001157006">
    <property type="component" value="Chromosome 1L"/>
</dbReference>